<feature type="compositionally biased region" description="Basic and acidic residues" evidence="1">
    <location>
        <begin position="16"/>
        <end position="36"/>
    </location>
</feature>
<feature type="compositionally biased region" description="Acidic residues" evidence="1">
    <location>
        <begin position="1"/>
        <end position="15"/>
    </location>
</feature>
<keyword evidence="3" id="KW-1185">Reference proteome</keyword>
<protein>
    <submittedName>
        <fullName evidence="2">Uncharacterized protein</fullName>
    </submittedName>
</protein>
<gene>
    <name evidence="2" type="ORF">PGLA1383_LOCUS31367</name>
</gene>
<dbReference type="Proteomes" id="UP000654075">
    <property type="component" value="Unassembled WGS sequence"/>
</dbReference>
<dbReference type="OrthoDB" id="10669343at2759"/>
<organism evidence="2 3">
    <name type="scientific">Polarella glacialis</name>
    <name type="common">Dinoflagellate</name>
    <dbReference type="NCBI Taxonomy" id="89957"/>
    <lineage>
        <taxon>Eukaryota</taxon>
        <taxon>Sar</taxon>
        <taxon>Alveolata</taxon>
        <taxon>Dinophyceae</taxon>
        <taxon>Suessiales</taxon>
        <taxon>Suessiaceae</taxon>
        <taxon>Polarella</taxon>
    </lineage>
</organism>
<sequence>MGWDDDEDDEWDADDIEKNLEEQIKEKERQRRRDEGLDSESEDDKPQVASSPGATGKAKATKPKPQAKTAEEPEVKLSPRSQKAWIKAQQEERDARLAGDLFSGFEKEDSLLVQEQKQKAAKADAEKAAAAAKSKVVVVDSFDKLELKVQADVDTLVSKCLLKFEKSTLHKGGPVKFIVELFKALDGELDMQDMIELDKTVGEIIKDKKGAAAEANTKASKGNTKLSKTTKFNAGAEWEEVYGGGAGDEDWTQEEWDDWQKKAADCVCFQFLSCACIGQMEQGALLGGVATLTHNWWALSTVVGLSPNGCYDLDRKRGVRPELLKAAPAPHRPPATAASPVHGLEAQILAGLEVQILADRASDHTRAPTAALGITSSSSRNAVQQNPQSIPRAVPVSTCALAGLAAPSHVQATGASTTLQLPPAQHQPAAGASNSAVVHPAVARQALPSATATTASAVPADASTPVASSYQISGFSGPHLNGTYEVNQDQRMGGLQTYVATHGAWRILATDNNYILALMQGCGRFPSF</sequence>
<dbReference type="AlphaFoldDB" id="A0A813FHE4"/>
<evidence type="ECO:0000313" key="2">
    <source>
        <dbReference type="EMBL" id="CAE8613610.1"/>
    </source>
</evidence>
<comment type="caution">
    <text evidence="2">The sequence shown here is derived from an EMBL/GenBank/DDBJ whole genome shotgun (WGS) entry which is preliminary data.</text>
</comment>
<feature type="region of interest" description="Disordered" evidence="1">
    <location>
        <begin position="1"/>
        <end position="90"/>
    </location>
</feature>
<name>A0A813FHE4_POLGL</name>
<proteinExistence type="predicted"/>
<evidence type="ECO:0000256" key="1">
    <source>
        <dbReference type="SAM" id="MobiDB-lite"/>
    </source>
</evidence>
<dbReference type="EMBL" id="CAJNNV010025280">
    <property type="protein sequence ID" value="CAE8613610.1"/>
    <property type="molecule type" value="Genomic_DNA"/>
</dbReference>
<reference evidence="2" key="1">
    <citation type="submission" date="2021-02" db="EMBL/GenBank/DDBJ databases">
        <authorList>
            <person name="Dougan E. K."/>
            <person name="Rhodes N."/>
            <person name="Thang M."/>
            <person name="Chan C."/>
        </authorList>
    </citation>
    <scope>NUCLEOTIDE SEQUENCE</scope>
</reference>
<evidence type="ECO:0000313" key="3">
    <source>
        <dbReference type="Proteomes" id="UP000654075"/>
    </source>
</evidence>
<accession>A0A813FHE4</accession>
<feature type="compositionally biased region" description="Low complexity" evidence="1">
    <location>
        <begin position="52"/>
        <end position="68"/>
    </location>
</feature>